<feature type="region of interest" description="Disordered" evidence="2">
    <location>
        <begin position="97"/>
        <end position="146"/>
    </location>
</feature>
<gene>
    <name evidence="4" type="ORF">GBA65_15135</name>
</gene>
<dbReference type="AlphaFoldDB" id="A0A6G8PZN9"/>
<dbReference type="EMBL" id="CP045121">
    <property type="protein sequence ID" value="QIN79638.1"/>
    <property type="molecule type" value="Genomic_DNA"/>
</dbReference>
<organism evidence="4 5">
    <name type="scientific">Rubrobacter marinus</name>
    <dbReference type="NCBI Taxonomy" id="2653852"/>
    <lineage>
        <taxon>Bacteria</taxon>
        <taxon>Bacillati</taxon>
        <taxon>Actinomycetota</taxon>
        <taxon>Rubrobacteria</taxon>
        <taxon>Rubrobacterales</taxon>
        <taxon>Rubrobacteraceae</taxon>
        <taxon>Rubrobacter</taxon>
    </lineage>
</organism>
<proteinExistence type="predicted"/>
<accession>A0A6G8PZN9</accession>
<name>A0A6G8PZN9_9ACTN</name>
<evidence type="ECO:0000256" key="1">
    <source>
        <dbReference type="ARBA" id="ARBA00023125"/>
    </source>
</evidence>
<dbReference type="InterPro" id="IPR001387">
    <property type="entry name" value="Cro/C1-type_HTH"/>
</dbReference>
<dbReference type="PANTHER" id="PTHR46797:SF1">
    <property type="entry name" value="METHYLPHOSPHONATE SYNTHASE"/>
    <property type="match status" value="1"/>
</dbReference>
<dbReference type="SMART" id="SM00530">
    <property type="entry name" value="HTH_XRE"/>
    <property type="match status" value="1"/>
</dbReference>
<dbReference type="Proteomes" id="UP000502706">
    <property type="component" value="Chromosome"/>
</dbReference>
<keyword evidence="5" id="KW-1185">Reference proteome</keyword>
<dbReference type="GO" id="GO:0005829">
    <property type="term" value="C:cytosol"/>
    <property type="evidence" value="ECO:0007669"/>
    <property type="project" value="TreeGrafter"/>
</dbReference>
<evidence type="ECO:0000256" key="2">
    <source>
        <dbReference type="SAM" id="MobiDB-lite"/>
    </source>
</evidence>
<feature type="compositionally biased region" description="Basic and acidic residues" evidence="2">
    <location>
        <begin position="120"/>
        <end position="135"/>
    </location>
</feature>
<dbReference type="SUPFAM" id="SSF47413">
    <property type="entry name" value="lambda repressor-like DNA-binding domains"/>
    <property type="match status" value="1"/>
</dbReference>
<reference evidence="4 5" key="1">
    <citation type="submission" date="2019-10" db="EMBL/GenBank/DDBJ databases">
        <title>Rubrobacter sp nov SCSIO 52915 isolated from a deep-sea sediment in the South China Sea.</title>
        <authorList>
            <person name="Chen R.W."/>
        </authorList>
    </citation>
    <scope>NUCLEOTIDE SEQUENCE [LARGE SCALE GENOMIC DNA]</scope>
    <source>
        <strain evidence="4 5">SCSIO 52915</strain>
    </source>
</reference>
<keyword evidence="1" id="KW-0238">DNA-binding</keyword>
<evidence type="ECO:0000259" key="3">
    <source>
        <dbReference type="PROSITE" id="PS50943"/>
    </source>
</evidence>
<evidence type="ECO:0000313" key="5">
    <source>
        <dbReference type="Proteomes" id="UP000502706"/>
    </source>
</evidence>
<dbReference type="Pfam" id="PF01381">
    <property type="entry name" value="HTH_3"/>
    <property type="match status" value="1"/>
</dbReference>
<dbReference type="GO" id="GO:0003677">
    <property type="term" value="F:DNA binding"/>
    <property type="evidence" value="ECO:0007669"/>
    <property type="project" value="UniProtKB-KW"/>
</dbReference>
<evidence type="ECO:0000313" key="4">
    <source>
        <dbReference type="EMBL" id="QIN79638.1"/>
    </source>
</evidence>
<dbReference type="InterPro" id="IPR050807">
    <property type="entry name" value="TransReg_Diox_bact_type"/>
</dbReference>
<dbReference type="PANTHER" id="PTHR46797">
    <property type="entry name" value="HTH-TYPE TRANSCRIPTIONAL REGULATOR"/>
    <property type="match status" value="1"/>
</dbReference>
<dbReference type="GO" id="GO:0003700">
    <property type="term" value="F:DNA-binding transcription factor activity"/>
    <property type="evidence" value="ECO:0007669"/>
    <property type="project" value="TreeGrafter"/>
</dbReference>
<feature type="domain" description="HTH cro/C1-type" evidence="3">
    <location>
        <begin position="35"/>
        <end position="89"/>
    </location>
</feature>
<dbReference type="CDD" id="cd00093">
    <property type="entry name" value="HTH_XRE"/>
    <property type="match status" value="1"/>
</dbReference>
<dbReference type="PROSITE" id="PS50943">
    <property type="entry name" value="HTH_CROC1"/>
    <property type="match status" value="1"/>
</dbReference>
<dbReference type="Gene3D" id="1.10.260.40">
    <property type="entry name" value="lambda repressor-like DNA-binding domains"/>
    <property type="match status" value="1"/>
</dbReference>
<protein>
    <submittedName>
        <fullName evidence="4">Helix-turn-helix domain-containing protein</fullName>
    </submittedName>
</protein>
<dbReference type="InterPro" id="IPR010982">
    <property type="entry name" value="Lambda_DNA-bd_dom_sf"/>
</dbReference>
<sequence length="146" mass="15891">MIAERLLNDYPLGRLCAEGRRLRVAAYYTVKRGRVVDLRARRLWTQDALAKAAGVAKQTITRMETGSHTPSFDTIKKVAAALDVGPDALIDYHVSGAAESASEVPSEPGLTEENEAGLEAARRRKEELDEEKLREGNASGTGDRAP</sequence>
<dbReference type="KEGG" id="rmar:GBA65_15135"/>